<name>A0A840NQN3_9PSEU</name>
<dbReference type="Proteomes" id="UP000580474">
    <property type="component" value="Unassembled WGS sequence"/>
</dbReference>
<dbReference type="SMART" id="SM01043">
    <property type="entry name" value="BTAD"/>
    <property type="match status" value="1"/>
</dbReference>
<comment type="similarity">
    <text evidence="1">Belongs to the AfsR/DnrI/RedD regulatory family.</text>
</comment>
<keyword evidence="2" id="KW-0805">Transcription regulation</keyword>
<proteinExistence type="inferred from homology"/>
<evidence type="ECO:0000256" key="5">
    <source>
        <dbReference type="PROSITE-ProRule" id="PRU01091"/>
    </source>
</evidence>
<evidence type="ECO:0000259" key="7">
    <source>
        <dbReference type="PROSITE" id="PS51755"/>
    </source>
</evidence>
<dbReference type="GO" id="GO:0000160">
    <property type="term" value="P:phosphorelay signal transduction system"/>
    <property type="evidence" value="ECO:0007669"/>
    <property type="project" value="InterPro"/>
</dbReference>
<dbReference type="CDD" id="cd15831">
    <property type="entry name" value="BTAD"/>
    <property type="match status" value="1"/>
</dbReference>
<dbReference type="SUPFAM" id="SSF51445">
    <property type="entry name" value="(Trans)glycosidases"/>
    <property type="match status" value="1"/>
</dbReference>
<reference evidence="8 9" key="1">
    <citation type="submission" date="2020-08" db="EMBL/GenBank/DDBJ databases">
        <title>Sequencing the genomes of 1000 actinobacteria strains.</title>
        <authorList>
            <person name="Klenk H.-P."/>
        </authorList>
    </citation>
    <scope>NUCLEOTIDE SEQUENCE [LARGE SCALE GENOMIC DNA]</scope>
    <source>
        <strain evidence="8 9">DSM 45582</strain>
    </source>
</reference>
<organism evidence="8 9">
    <name type="scientific">Saccharopolyspora gloriosae</name>
    <dbReference type="NCBI Taxonomy" id="455344"/>
    <lineage>
        <taxon>Bacteria</taxon>
        <taxon>Bacillati</taxon>
        <taxon>Actinomycetota</taxon>
        <taxon>Actinomycetes</taxon>
        <taxon>Pseudonocardiales</taxon>
        <taxon>Pseudonocardiaceae</taxon>
        <taxon>Saccharopolyspora</taxon>
    </lineage>
</organism>
<dbReference type="PROSITE" id="PS51755">
    <property type="entry name" value="OMPR_PHOB"/>
    <property type="match status" value="1"/>
</dbReference>
<dbReference type="InterPro" id="IPR036388">
    <property type="entry name" value="WH-like_DNA-bd_sf"/>
</dbReference>
<evidence type="ECO:0000256" key="6">
    <source>
        <dbReference type="SAM" id="MobiDB-lite"/>
    </source>
</evidence>
<feature type="domain" description="OmpR/PhoB-type" evidence="7">
    <location>
        <begin position="1"/>
        <end position="101"/>
    </location>
</feature>
<dbReference type="PANTHER" id="PTHR35807">
    <property type="entry name" value="TRANSCRIPTIONAL REGULATOR REDD-RELATED"/>
    <property type="match status" value="1"/>
</dbReference>
<dbReference type="InterPro" id="IPR017853">
    <property type="entry name" value="GH"/>
</dbReference>
<dbReference type="Gene3D" id="1.25.40.10">
    <property type="entry name" value="Tetratricopeptide repeat domain"/>
    <property type="match status" value="1"/>
</dbReference>
<dbReference type="GO" id="GO:0003677">
    <property type="term" value="F:DNA binding"/>
    <property type="evidence" value="ECO:0007669"/>
    <property type="project" value="UniProtKB-UniRule"/>
</dbReference>
<comment type="caution">
    <text evidence="8">The sequence shown here is derived from an EMBL/GenBank/DDBJ whole genome shotgun (WGS) entry which is preliminary data.</text>
</comment>
<dbReference type="EMBL" id="JACHIV010000001">
    <property type="protein sequence ID" value="MBB5070547.1"/>
    <property type="molecule type" value="Genomic_DNA"/>
</dbReference>
<dbReference type="Gene3D" id="1.10.10.10">
    <property type="entry name" value="Winged helix-like DNA-binding domain superfamily/Winged helix DNA-binding domain"/>
    <property type="match status" value="1"/>
</dbReference>
<dbReference type="InterPro" id="IPR001867">
    <property type="entry name" value="OmpR/PhoB-type_DNA-bd"/>
</dbReference>
<sequence>MAEPDTSAIRYFVLGPVQVRDASGTLNTVNAEKPRLLLAELLLRPNVWVGNDELIEALWAEPPATARGSLKTYVHQLRRLSTREGEESPIQSRHGGYRLVVAPGELDTGAFTDLVHAGCAAINDGDRAAGVRTLRAALRLWRGDPMRETAGTGGFAEVEELRETRAHAQETLAEALIADGRPDEAADEIRKLTAANGLRESAWELLITALRAAGRPAEAVAAYGEARRELADELGIDPGQRLRALYADLLADDDPAPKATSTPAPPQEALDSALPRDVPKSAATNPAQRWLTLPFAARAGTVAVVVALIVAGVVAVTRPAAPPPDRAAEVPPELRLDAIAPKRPVPTYPAGTSENPKLLFGLGPEAPAASREPLFYQAPIGMLTTWYDDPDDLPRFESWRRDLLPKHYAAGTALHLLVAPTFDEGEPVDTPRGPGCGQAYQMSPRFLDDMRRLATSFAGAENGPPLYVSMFNGMEKVACTTHGYDKDPATTNYYLALKDRYLQVRQIFHRYAPNARVALNWDGWQTDGSTPESTARREAMVDQFSDVMTVSDFQSFNAFQDEDNAEDVDRMVGRLSRYGPVMVSNFGPDKDGTGARARSDLERVFAPRQISKLTAQGLFAWSFWDHEYVDVTPETYTLARDVVNRYGLR</sequence>
<accession>A0A840NQN3</accession>
<evidence type="ECO:0000256" key="2">
    <source>
        <dbReference type="ARBA" id="ARBA00023015"/>
    </source>
</evidence>
<keyword evidence="4" id="KW-0804">Transcription</keyword>
<dbReference type="PANTHER" id="PTHR35807:SF1">
    <property type="entry name" value="TRANSCRIPTIONAL REGULATOR REDD"/>
    <property type="match status" value="1"/>
</dbReference>
<dbReference type="InterPro" id="IPR011990">
    <property type="entry name" value="TPR-like_helical_dom_sf"/>
</dbReference>
<dbReference type="InterPro" id="IPR051677">
    <property type="entry name" value="AfsR-DnrI-RedD_regulator"/>
</dbReference>
<dbReference type="Pfam" id="PF03704">
    <property type="entry name" value="BTAD"/>
    <property type="match status" value="1"/>
</dbReference>
<dbReference type="AlphaFoldDB" id="A0A840NQN3"/>
<protein>
    <submittedName>
        <fullName evidence="8">DNA-binding SARP family transcriptional activator</fullName>
    </submittedName>
</protein>
<dbReference type="SUPFAM" id="SSF48452">
    <property type="entry name" value="TPR-like"/>
    <property type="match status" value="1"/>
</dbReference>
<evidence type="ECO:0000313" key="9">
    <source>
        <dbReference type="Proteomes" id="UP000580474"/>
    </source>
</evidence>
<evidence type="ECO:0000313" key="8">
    <source>
        <dbReference type="EMBL" id="MBB5070547.1"/>
    </source>
</evidence>
<dbReference type="SMART" id="SM00862">
    <property type="entry name" value="Trans_reg_C"/>
    <property type="match status" value="1"/>
</dbReference>
<dbReference type="SUPFAM" id="SSF46894">
    <property type="entry name" value="C-terminal effector domain of the bipartite response regulators"/>
    <property type="match status" value="1"/>
</dbReference>
<evidence type="ECO:0000256" key="1">
    <source>
        <dbReference type="ARBA" id="ARBA00005820"/>
    </source>
</evidence>
<dbReference type="InterPro" id="IPR005158">
    <property type="entry name" value="BTAD"/>
</dbReference>
<dbReference type="RefSeq" id="WP_184480206.1">
    <property type="nucleotide sequence ID" value="NZ_JACHIV010000001.1"/>
</dbReference>
<dbReference type="InterPro" id="IPR016032">
    <property type="entry name" value="Sig_transdc_resp-reg_C-effctor"/>
</dbReference>
<evidence type="ECO:0000256" key="4">
    <source>
        <dbReference type="ARBA" id="ARBA00023163"/>
    </source>
</evidence>
<feature type="region of interest" description="Disordered" evidence="6">
    <location>
        <begin position="253"/>
        <end position="281"/>
    </location>
</feature>
<gene>
    <name evidence="8" type="ORF">BJ969_003635</name>
</gene>
<keyword evidence="9" id="KW-1185">Reference proteome</keyword>
<dbReference type="GO" id="GO:0006355">
    <property type="term" value="P:regulation of DNA-templated transcription"/>
    <property type="evidence" value="ECO:0007669"/>
    <property type="project" value="InterPro"/>
</dbReference>
<feature type="DNA-binding region" description="OmpR/PhoB-type" evidence="5">
    <location>
        <begin position="1"/>
        <end position="101"/>
    </location>
</feature>
<evidence type="ECO:0000256" key="3">
    <source>
        <dbReference type="ARBA" id="ARBA00023125"/>
    </source>
</evidence>
<keyword evidence="3 5" id="KW-0238">DNA-binding</keyword>